<dbReference type="EMBL" id="CVRY01000006">
    <property type="protein sequence ID" value="CRL64512.1"/>
    <property type="molecule type" value="Genomic_DNA"/>
</dbReference>
<feature type="domain" description="Rhodanese" evidence="2">
    <location>
        <begin position="51"/>
        <end position="142"/>
    </location>
</feature>
<sequence length="145" mass="16170">MLQEIMQFFNRHTLLSFVWVALLVAVIVLTFKGLFSKTKNISRTEAISLINKENAVCVDIRSRDEFRKGHIIDSINLTPSEIKNNNIAELEKYKSQPVIVVSPSGIEGAKPAESLIKLGFEKVFILKDGLSGWSGENLPLAKGKK</sequence>
<evidence type="ECO:0000313" key="3">
    <source>
        <dbReference type="EMBL" id="CRL64512.1"/>
    </source>
</evidence>
<feature type="transmembrane region" description="Helical" evidence="1">
    <location>
        <begin position="12"/>
        <end position="35"/>
    </location>
</feature>
<dbReference type="PANTHER" id="PTHR43031:SF18">
    <property type="entry name" value="RHODANESE-RELATED SULFURTRANSFERASES"/>
    <property type="match status" value="1"/>
</dbReference>
<evidence type="ECO:0000256" key="1">
    <source>
        <dbReference type="SAM" id="Phobius"/>
    </source>
</evidence>
<dbReference type="GO" id="GO:0016740">
    <property type="term" value="F:transferase activity"/>
    <property type="evidence" value="ECO:0007669"/>
    <property type="project" value="UniProtKB-KW"/>
</dbReference>
<dbReference type="Pfam" id="PF00581">
    <property type="entry name" value="Rhodanese"/>
    <property type="match status" value="1"/>
</dbReference>
<dbReference type="InterPro" id="IPR036873">
    <property type="entry name" value="Rhodanese-like_dom_sf"/>
</dbReference>
<dbReference type="RefSeq" id="WP_072064739.1">
    <property type="nucleotide sequence ID" value="NZ_CVRY01000006.1"/>
</dbReference>
<dbReference type="SUPFAM" id="SSF52821">
    <property type="entry name" value="Rhodanese/Cell cycle control phosphatase"/>
    <property type="match status" value="1"/>
</dbReference>
<evidence type="ECO:0000259" key="2">
    <source>
        <dbReference type="PROSITE" id="PS50206"/>
    </source>
</evidence>
<keyword evidence="3" id="KW-0808">Transferase</keyword>
<dbReference type="InterPro" id="IPR001763">
    <property type="entry name" value="Rhodanese-like_dom"/>
</dbReference>
<organism evidence="3 4">
    <name type="scientific">Proteus penneri</name>
    <dbReference type="NCBI Taxonomy" id="102862"/>
    <lineage>
        <taxon>Bacteria</taxon>
        <taxon>Pseudomonadati</taxon>
        <taxon>Pseudomonadota</taxon>
        <taxon>Gammaproteobacteria</taxon>
        <taxon>Enterobacterales</taxon>
        <taxon>Morganellaceae</taxon>
        <taxon>Proteus</taxon>
    </lineage>
</organism>
<accession>A0A0G4QEY1</accession>
<dbReference type="CDD" id="cd00158">
    <property type="entry name" value="RHOD"/>
    <property type="match status" value="1"/>
</dbReference>
<dbReference type="SMART" id="SM00450">
    <property type="entry name" value="RHOD"/>
    <property type="match status" value="1"/>
</dbReference>
<dbReference type="PANTHER" id="PTHR43031">
    <property type="entry name" value="FAD-DEPENDENT OXIDOREDUCTASE"/>
    <property type="match status" value="1"/>
</dbReference>
<evidence type="ECO:0000313" key="4">
    <source>
        <dbReference type="Proteomes" id="UP000183920"/>
    </source>
</evidence>
<dbReference type="Gene3D" id="3.40.250.10">
    <property type="entry name" value="Rhodanese-like domain"/>
    <property type="match status" value="1"/>
</dbReference>
<keyword evidence="1" id="KW-1133">Transmembrane helix</keyword>
<dbReference type="PROSITE" id="PS50206">
    <property type="entry name" value="RHODANESE_3"/>
    <property type="match status" value="1"/>
</dbReference>
<dbReference type="InterPro" id="IPR050229">
    <property type="entry name" value="GlpE_sulfurtransferase"/>
</dbReference>
<proteinExistence type="predicted"/>
<gene>
    <name evidence="3" type="ORF">BN1804_03047</name>
</gene>
<protein>
    <submittedName>
        <fullName evidence="3">Thiosulfate sulfurtransferase</fullName>
    </submittedName>
</protein>
<keyword evidence="1" id="KW-0812">Transmembrane</keyword>
<keyword evidence="1" id="KW-0472">Membrane</keyword>
<dbReference type="AlphaFoldDB" id="A0A0G4QEY1"/>
<reference evidence="4" key="1">
    <citation type="submission" date="2015-06" db="EMBL/GenBank/DDBJ databases">
        <authorList>
            <person name="Urmite Genomes"/>
        </authorList>
    </citation>
    <scope>NUCLEOTIDE SEQUENCE [LARGE SCALE GENOMIC DNA]</scope>
    <source>
        <strain evidence="4">CSUR P1867</strain>
    </source>
</reference>
<dbReference type="Proteomes" id="UP000183920">
    <property type="component" value="Unassembled WGS sequence"/>
</dbReference>
<name>A0A0G4QEY1_9GAMM</name>